<feature type="domain" description="RING-type" evidence="6">
    <location>
        <begin position="74"/>
        <end position="117"/>
    </location>
</feature>
<evidence type="ECO:0000256" key="3">
    <source>
        <dbReference type="ARBA" id="ARBA00022833"/>
    </source>
</evidence>
<sequence length="277" mass="30918">MKLERASPAPTCVSAKSDQSMDRPITLRHAMKLERASPAPTCVSAKSDQSMDRPITLRHAELSAILLTKDHFRCSVCTDVLTEPVSIPCGHSYCKSCIQTYWTKPGHIGSYSCPQCRKRFKTRPVLKPNSELAKMVEKLQQAGFSPALPALCYAGPGDLACDFCTGRKLRAVKSCLTCLASYCETHVRQHYTVAALQRHTLVEATEDLEQRLCKLHHRALEVFCKTDQTFICFMCMMEEHKEHDTVIANSEAPTDEVGYSKWSFTCNSVGITFDGCL</sequence>
<proteinExistence type="predicted"/>
<dbReference type="SMART" id="SM00336">
    <property type="entry name" value="BBOX"/>
    <property type="match status" value="1"/>
</dbReference>
<dbReference type="PROSITE" id="PS50119">
    <property type="entry name" value="ZF_BBOX"/>
    <property type="match status" value="1"/>
</dbReference>
<dbReference type="Ensembl" id="ENSEEET00000065208.1">
    <property type="protein sequence ID" value="ENSEEEP00000061373.1"/>
    <property type="gene ID" value="ENSEEEG00000025172.1"/>
</dbReference>
<dbReference type="CDD" id="cd19769">
    <property type="entry name" value="Bbox2_TRIM16-like"/>
    <property type="match status" value="1"/>
</dbReference>
<evidence type="ECO:0000256" key="5">
    <source>
        <dbReference type="SAM" id="MobiDB-lite"/>
    </source>
</evidence>
<dbReference type="InterPro" id="IPR051051">
    <property type="entry name" value="E3_ubiq-ligase_TRIM/RNF"/>
</dbReference>
<dbReference type="GeneTree" id="ENSGT01150000286950"/>
<evidence type="ECO:0000259" key="7">
    <source>
        <dbReference type="PROSITE" id="PS50119"/>
    </source>
</evidence>
<dbReference type="PANTHER" id="PTHR25465">
    <property type="entry name" value="B-BOX DOMAIN CONTAINING"/>
    <property type="match status" value="1"/>
</dbReference>
<dbReference type="Proteomes" id="UP000314983">
    <property type="component" value="Chromosome 9"/>
</dbReference>
<keyword evidence="9" id="KW-1185">Reference proteome</keyword>
<dbReference type="Pfam" id="PF00643">
    <property type="entry name" value="zf-B_box"/>
    <property type="match status" value="1"/>
</dbReference>
<keyword evidence="1" id="KW-0479">Metal-binding</keyword>
<evidence type="ECO:0000256" key="2">
    <source>
        <dbReference type="ARBA" id="ARBA00022771"/>
    </source>
</evidence>
<dbReference type="SUPFAM" id="SSF57845">
    <property type="entry name" value="B-box zinc-binding domain"/>
    <property type="match status" value="1"/>
</dbReference>
<dbReference type="InterPro" id="IPR001841">
    <property type="entry name" value="Znf_RING"/>
</dbReference>
<reference evidence="8" key="2">
    <citation type="submission" date="2025-08" db="UniProtKB">
        <authorList>
            <consortium name="Ensembl"/>
        </authorList>
    </citation>
    <scope>IDENTIFICATION</scope>
</reference>
<dbReference type="SUPFAM" id="SSF57850">
    <property type="entry name" value="RING/U-box"/>
    <property type="match status" value="1"/>
</dbReference>
<protein>
    <recommendedName>
        <fullName evidence="10">RING-type domain-containing protein</fullName>
    </recommendedName>
</protein>
<accession>A0AAY5EXA5</accession>
<dbReference type="PANTHER" id="PTHR25465:SF5">
    <property type="entry name" value="E3 UBIQUITIN_ISG15 LIGASE TRIM25-RELATED"/>
    <property type="match status" value="1"/>
</dbReference>
<feature type="domain" description="B box-type" evidence="7">
    <location>
        <begin position="208"/>
        <end position="248"/>
    </location>
</feature>
<evidence type="ECO:0000256" key="4">
    <source>
        <dbReference type="PROSITE-ProRule" id="PRU00024"/>
    </source>
</evidence>
<reference evidence="8" key="3">
    <citation type="submission" date="2025-09" db="UniProtKB">
        <authorList>
            <consortium name="Ensembl"/>
        </authorList>
    </citation>
    <scope>IDENTIFICATION</scope>
</reference>
<dbReference type="Gene3D" id="3.30.160.60">
    <property type="entry name" value="Classic Zinc Finger"/>
    <property type="match status" value="1"/>
</dbReference>
<dbReference type="Gene3D" id="4.10.830.40">
    <property type="match status" value="1"/>
</dbReference>
<dbReference type="InterPro" id="IPR017907">
    <property type="entry name" value="Znf_RING_CS"/>
</dbReference>
<dbReference type="InterPro" id="IPR000315">
    <property type="entry name" value="Znf_B-box"/>
</dbReference>
<feature type="region of interest" description="Disordered" evidence="5">
    <location>
        <begin position="1"/>
        <end position="20"/>
    </location>
</feature>
<evidence type="ECO:0000256" key="1">
    <source>
        <dbReference type="ARBA" id="ARBA00022723"/>
    </source>
</evidence>
<dbReference type="Gene3D" id="3.30.40.10">
    <property type="entry name" value="Zinc/RING finger domain, C3HC4 (zinc finger)"/>
    <property type="match status" value="1"/>
</dbReference>
<dbReference type="Pfam" id="PF15227">
    <property type="entry name" value="zf-C3HC4_4"/>
    <property type="match status" value="1"/>
</dbReference>
<evidence type="ECO:0000313" key="8">
    <source>
        <dbReference type="Ensembl" id="ENSEEEP00000061373.1"/>
    </source>
</evidence>
<dbReference type="PROSITE" id="PS00518">
    <property type="entry name" value="ZF_RING_1"/>
    <property type="match status" value="1"/>
</dbReference>
<dbReference type="InterPro" id="IPR013083">
    <property type="entry name" value="Znf_RING/FYVE/PHD"/>
</dbReference>
<organism evidence="8 9">
    <name type="scientific">Electrophorus electricus</name>
    <name type="common">Electric eel</name>
    <name type="synonym">Gymnotus electricus</name>
    <dbReference type="NCBI Taxonomy" id="8005"/>
    <lineage>
        <taxon>Eukaryota</taxon>
        <taxon>Metazoa</taxon>
        <taxon>Chordata</taxon>
        <taxon>Craniata</taxon>
        <taxon>Vertebrata</taxon>
        <taxon>Euteleostomi</taxon>
        <taxon>Actinopterygii</taxon>
        <taxon>Neopterygii</taxon>
        <taxon>Teleostei</taxon>
        <taxon>Ostariophysi</taxon>
        <taxon>Gymnotiformes</taxon>
        <taxon>Gymnotoidei</taxon>
        <taxon>Gymnotidae</taxon>
        <taxon>Electrophorus</taxon>
    </lineage>
</organism>
<name>A0AAY5EXA5_ELEEL</name>
<dbReference type="SMART" id="SM00184">
    <property type="entry name" value="RING"/>
    <property type="match status" value="1"/>
</dbReference>
<keyword evidence="2 4" id="KW-0863">Zinc-finger</keyword>
<keyword evidence="3" id="KW-0862">Zinc</keyword>
<evidence type="ECO:0008006" key="10">
    <source>
        <dbReference type="Google" id="ProtNLM"/>
    </source>
</evidence>
<evidence type="ECO:0000313" key="9">
    <source>
        <dbReference type="Proteomes" id="UP000314983"/>
    </source>
</evidence>
<evidence type="ECO:0000259" key="6">
    <source>
        <dbReference type="PROSITE" id="PS50089"/>
    </source>
</evidence>
<reference evidence="8 9" key="1">
    <citation type="submission" date="2020-05" db="EMBL/GenBank/DDBJ databases">
        <title>Electrophorus electricus (electric eel) genome, fEleEle1, primary haplotype.</title>
        <authorList>
            <person name="Myers G."/>
            <person name="Meyer A."/>
            <person name="Fedrigo O."/>
            <person name="Formenti G."/>
            <person name="Rhie A."/>
            <person name="Tracey A."/>
            <person name="Sims Y."/>
            <person name="Jarvis E.D."/>
        </authorList>
    </citation>
    <scope>NUCLEOTIDE SEQUENCE [LARGE SCALE GENOMIC DNA]</scope>
</reference>
<dbReference type="PROSITE" id="PS50089">
    <property type="entry name" value="ZF_RING_2"/>
    <property type="match status" value="1"/>
</dbReference>
<dbReference type="AlphaFoldDB" id="A0AAY5EXA5"/>
<dbReference type="GO" id="GO:0008270">
    <property type="term" value="F:zinc ion binding"/>
    <property type="evidence" value="ECO:0007669"/>
    <property type="project" value="UniProtKB-KW"/>
</dbReference>